<proteinExistence type="predicted"/>
<dbReference type="RefSeq" id="WP_187426716.1">
    <property type="nucleotide sequence ID" value="NZ_VNIB01000006.1"/>
</dbReference>
<comment type="caution">
    <text evidence="1">The sequence shown here is derived from an EMBL/GenBank/DDBJ whole genome shotgun (WGS) entry which is preliminary data.</text>
</comment>
<accession>A0A5D3WMI2</accession>
<dbReference type="AlphaFoldDB" id="A0A5D3WMI2"/>
<keyword evidence="2" id="KW-1185">Reference proteome</keyword>
<sequence>MPRPIPPELSNRLCRRCLRSCRQPEHVLLLECPRFVRRPFDSPSYSFRQLELFGDEEE</sequence>
<gene>
    <name evidence="1" type="ORF">EDC39_106152</name>
</gene>
<name>A0A5D3WMI2_9BACT</name>
<dbReference type="EMBL" id="VNIB01000006">
    <property type="protein sequence ID" value="TYO98548.1"/>
    <property type="molecule type" value="Genomic_DNA"/>
</dbReference>
<evidence type="ECO:0000313" key="1">
    <source>
        <dbReference type="EMBL" id="TYO98548.1"/>
    </source>
</evidence>
<evidence type="ECO:0000313" key="2">
    <source>
        <dbReference type="Proteomes" id="UP000324159"/>
    </source>
</evidence>
<reference evidence="1 2" key="1">
    <citation type="submission" date="2019-07" db="EMBL/GenBank/DDBJ databases">
        <title>Genomic Encyclopedia of Type Strains, Phase IV (KMG-IV): sequencing the most valuable type-strain genomes for metagenomic binning, comparative biology and taxonomic classification.</title>
        <authorList>
            <person name="Goeker M."/>
        </authorList>
    </citation>
    <scope>NUCLEOTIDE SEQUENCE [LARGE SCALE GENOMIC DNA]</scope>
    <source>
        <strain evidence="1 2">SS015</strain>
    </source>
</reference>
<protein>
    <submittedName>
        <fullName evidence="1">Uncharacterized protein</fullName>
    </submittedName>
</protein>
<dbReference type="Proteomes" id="UP000324159">
    <property type="component" value="Unassembled WGS sequence"/>
</dbReference>
<organism evidence="1 2">
    <name type="scientific">Geothermobacter ehrlichii</name>
    <dbReference type="NCBI Taxonomy" id="213224"/>
    <lineage>
        <taxon>Bacteria</taxon>
        <taxon>Pseudomonadati</taxon>
        <taxon>Thermodesulfobacteriota</taxon>
        <taxon>Desulfuromonadia</taxon>
        <taxon>Desulfuromonadales</taxon>
        <taxon>Geothermobacteraceae</taxon>
        <taxon>Geothermobacter</taxon>
    </lineage>
</organism>